<comment type="caution">
    <text evidence="1">The sequence shown here is derived from an EMBL/GenBank/DDBJ whole genome shotgun (WGS) entry which is preliminary data.</text>
</comment>
<reference evidence="1 2" key="1">
    <citation type="submission" date="2017-11" db="EMBL/GenBank/DDBJ databases">
        <title>Isolation and Characterization of Methanofollis Species from Methane Seep Offshore SW Taiwan.</title>
        <authorList>
            <person name="Teng N.-H."/>
            <person name="Lai M.-C."/>
            <person name="Chen S.-C."/>
        </authorList>
    </citation>
    <scope>NUCLEOTIDE SEQUENCE [LARGE SCALE GENOMIC DNA]</scope>
    <source>
        <strain evidence="1 2">FWC-SCC2</strain>
    </source>
</reference>
<proteinExistence type="predicted"/>
<dbReference type="Proteomes" id="UP000292580">
    <property type="component" value="Unassembled WGS sequence"/>
</dbReference>
<gene>
    <name evidence="1" type="ORF">CUJ86_06020</name>
</gene>
<keyword evidence="2" id="KW-1185">Reference proteome</keyword>
<sequence>MHFPKTGTPEKSLTCPLSEAVESCRTTGFTGALLWKTRDRKGSVLFRSGKPLCAEISTQSAGSEALKRIEGDTAEACTDFHPFSAREVDALLLFNEAWRVVEGESDEKGGKTTIKPVKVGAGVRAARIRVVQAVEAGDDPVGEGKSVTAQGRVRKQVLDQVSIESLKKLSENFEADASALLKELQMDHLIVDETRDEQ</sequence>
<dbReference type="AlphaFoldDB" id="A0A483CU68"/>
<accession>A0A483CU68</accession>
<dbReference type="RefSeq" id="WP_130646650.1">
    <property type="nucleotide sequence ID" value="NZ_PGCL01000002.1"/>
</dbReference>
<name>A0A483CU68_9EURY</name>
<evidence type="ECO:0000313" key="1">
    <source>
        <dbReference type="EMBL" id="TAJ44844.1"/>
    </source>
</evidence>
<protein>
    <submittedName>
        <fullName evidence="1">Uncharacterized protein</fullName>
    </submittedName>
</protein>
<dbReference type="OrthoDB" id="112420at2157"/>
<evidence type="ECO:0000313" key="2">
    <source>
        <dbReference type="Proteomes" id="UP000292580"/>
    </source>
</evidence>
<organism evidence="1 2">
    <name type="scientific">Methanofollis fontis</name>
    <dbReference type="NCBI Taxonomy" id="2052832"/>
    <lineage>
        <taxon>Archaea</taxon>
        <taxon>Methanobacteriati</taxon>
        <taxon>Methanobacteriota</taxon>
        <taxon>Stenosarchaea group</taxon>
        <taxon>Methanomicrobia</taxon>
        <taxon>Methanomicrobiales</taxon>
        <taxon>Methanomicrobiaceae</taxon>
        <taxon>Methanofollis</taxon>
    </lineage>
</organism>
<dbReference type="EMBL" id="PGCL01000002">
    <property type="protein sequence ID" value="TAJ44844.1"/>
    <property type="molecule type" value="Genomic_DNA"/>
</dbReference>